<organism evidence="16 17">
    <name type="scientific">Petrolisthes cinctipes</name>
    <name type="common">Flat porcelain crab</name>
    <dbReference type="NCBI Taxonomy" id="88211"/>
    <lineage>
        <taxon>Eukaryota</taxon>
        <taxon>Metazoa</taxon>
        <taxon>Ecdysozoa</taxon>
        <taxon>Arthropoda</taxon>
        <taxon>Crustacea</taxon>
        <taxon>Multicrustacea</taxon>
        <taxon>Malacostraca</taxon>
        <taxon>Eumalacostraca</taxon>
        <taxon>Eucarida</taxon>
        <taxon>Decapoda</taxon>
        <taxon>Pleocyemata</taxon>
        <taxon>Anomura</taxon>
        <taxon>Galatheoidea</taxon>
        <taxon>Porcellanidae</taxon>
        <taxon>Petrolisthes</taxon>
    </lineage>
</organism>
<evidence type="ECO:0000256" key="6">
    <source>
        <dbReference type="ARBA" id="ARBA00022692"/>
    </source>
</evidence>
<protein>
    <recommendedName>
        <fullName evidence="5">sphingomyelin phosphodiesterase</fullName>
        <ecNumber evidence="5">3.1.4.12</ecNumber>
    </recommendedName>
</protein>
<dbReference type="Pfam" id="PF03372">
    <property type="entry name" value="Exo_endo_phos"/>
    <property type="match status" value="1"/>
</dbReference>
<keyword evidence="17" id="KW-1185">Reference proteome</keyword>
<evidence type="ECO:0000313" key="17">
    <source>
        <dbReference type="Proteomes" id="UP001286313"/>
    </source>
</evidence>
<comment type="pathway">
    <text evidence="3">Sphingolipid metabolism.</text>
</comment>
<proteinExistence type="inferred from homology"/>
<comment type="similarity">
    <text evidence="4">Belongs to the neutral sphingomyelinase family.</text>
</comment>
<sequence length="429" mass="48268">MTVPEHAEKDNTMAVEIKVLTLNVWGIPGISKNREARLEAIANQLVTGPDEFDFVFLQEVWSKSDFIFLEHKVVKKLPYAHYFFSGVVGSGLCVLSRSPLTEVHFHKFPLNGYPHKLLHGDWWGGKGVGLCRTTCHGISFLLANTHLHAEYDSKTDEYVHHRVAQAFQTSQMIRFVRQPDDVLIFSGDFNCAPTDIAYRIAKFYGCMVDSYTDSPDKNPGCSGETNETPANSYTNVKTLIANPSGNRIDYIFYQASSTHKVKTKVCDQPWPQRVPQMNFSFSDHEAVRSVLTLTPRKDEEHTESTSEVQAQTDALLDGAAVCEQGLKKVTVNRRVHLTLATFFTILQLVYLALLSLDITPGGRVALGTASLIGMLFLAYFLFMGTVFFHGEYNGVKATKLAIKCHLEKLKEKNAKIFEEERKRSLSFIK</sequence>
<accession>A0AAE1FGJ5</accession>
<dbReference type="EC" id="3.1.4.12" evidence="5"/>
<evidence type="ECO:0000259" key="15">
    <source>
        <dbReference type="Pfam" id="PF03372"/>
    </source>
</evidence>
<evidence type="ECO:0000256" key="7">
    <source>
        <dbReference type="ARBA" id="ARBA00022723"/>
    </source>
</evidence>
<dbReference type="PANTHER" id="PTHR16320:SF24">
    <property type="entry name" value="PHOSPHODIESTERASE, PUTATIVE-RELATED"/>
    <property type="match status" value="1"/>
</dbReference>
<dbReference type="GO" id="GO:0016020">
    <property type="term" value="C:membrane"/>
    <property type="evidence" value="ECO:0007669"/>
    <property type="project" value="UniProtKB-SubCell"/>
</dbReference>
<evidence type="ECO:0000256" key="4">
    <source>
        <dbReference type="ARBA" id="ARBA00006335"/>
    </source>
</evidence>
<dbReference type="InterPro" id="IPR036691">
    <property type="entry name" value="Endo/exonu/phosph_ase_sf"/>
</dbReference>
<dbReference type="Proteomes" id="UP001286313">
    <property type="component" value="Unassembled WGS sequence"/>
</dbReference>
<evidence type="ECO:0000256" key="8">
    <source>
        <dbReference type="ARBA" id="ARBA00022801"/>
    </source>
</evidence>
<gene>
    <name evidence="16" type="ORF">Pcinc_021898</name>
</gene>
<dbReference type="GO" id="GO:0046872">
    <property type="term" value="F:metal ion binding"/>
    <property type="evidence" value="ECO:0007669"/>
    <property type="project" value="UniProtKB-KW"/>
</dbReference>
<comment type="pathway">
    <text evidence="2">Lipid metabolism; sphingolipid metabolism.</text>
</comment>
<dbReference type="InterPro" id="IPR038772">
    <property type="entry name" value="Sph/SMPD2-like"/>
</dbReference>
<evidence type="ECO:0000256" key="2">
    <source>
        <dbReference type="ARBA" id="ARBA00004760"/>
    </source>
</evidence>
<dbReference type="Gene3D" id="3.60.10.10">
    <property type="entry name" value="Endonuclease/exonuclease/phosphatase"/>
    <property type="match status" value="1"/>
</dbReference>
<keyword evidence="13 14" id="KW-0472">Membrane</keyword>
<dbReference type="PANTHER" id="PTHR16320">
    <property type="entry name" value="SPHINGOMYELINASE FAMILY MEMBER"/>
    <property type="match status" value="1"/>
</dbReference>
<dbReference type="InterPro" id="IPR005135">
    <property type="entry name" value="Endo/exonuclease/phosphatase"/>
</dbReference>
<feature type="transmembrane region" description="Helical" evidence="14">
    <location>
        <begin position="365"/>
        <end position="388"/>
    </location>
</feature>
<evidence type="ECO:0000256" key="3">
    <source>
        <dbReference type="ARBA" id="ARBA00004991"/>
    </source>
</evidence>
<comment type="subcellular location">
    <subcellularLocation>
        <location evidence="1">Membrane</location>
        <topology evidence="1">Multi-pass membrane protein</topology>
    </subcellularLocation>
</comment>
<evidence type="ECO:0000256" key="1">
    <source>
        <dbReference type="ARBA" id="ARBA00004141"/>
    </source>
</evidence>
<dbReference type="GO" id="GO:0006665">
    <property type="term" value="P:sphingolipid metabolic process"/>
    <property type="evidence" value="ECO:0007669"/>
    <property type="project" value="UniProtKB-KW"/>
</dbReference>
<keyword evidence="9" id="KW-0460">Magnesium</keyword>
<dbReference type="GO" id="GO:0004767">
    <property type="term" value="F:sphingomyelin phosphodiesterase activity"/>
    <property type="evidence" value="ECO:0007669"/>
    <property type="project" value="UniProtKB-EC"/>
</dbReference>
<keyword evidence="6 14" id="KW-0812">Transmembrane</keyword>
<evidence type="ECO:0000256" key="10">
    <source>
        <dbReference type="ARBA" id="ARBA00022919"/>
    </source>
</evidence>
<name>A0AAE1FGJ5_PETCI</name>
<keyword evidence="7" id="KW-0479">Metal-binding</keyword>
<feature type="transmembrane region" description="Helical" evidence="14">
    <location>
        <begin position="335"/>
        <end position="353"/>
    </location>
</feature>
<evidence type="ECO:0000313" key="16">
    <source>
        <dbReference type="EMBL" id="KAK3873064.1"/>
    </source>
</evidence>
<keyword evidence="8" id="KW-0378">Hydrolase</keyword>
<evidence type="ECO:0000256" key="13">
    <source>
        <dbReference type="ARBA" id="ARBA00023136"/>
    </source>
</evidence>
<dbReference type="EMBL" id="JAWQEG010002268">
    <property type="protein sequence ID" value="KAK3873064.1"/>
    <property type="molecule type" value="Genomic_DNA"/>
</dbReference>
<reference evidence="16" key="1">
    <citation type="submission" date="2023-10" db="EMBL/GenBank/DDBJ databases">
        <title>Genome assemblies of two species of porcelain crab, Petrolisthes cinctipes and Petrolisthes manimaculis (Anomura: Porcellanidae).</title>
        <authorList>
            <person name="Angst P."/>
        </authorList>
    </citation>
    <scope>NUCLEOTIDE SEQUENCE</scope>
    <source>
        <strain evidence="16">PB745_01</strain>
        <tissue evidence="16">Gill</tissue>
    </source>
</reference>
<keyword evidence="10" id="KW-0746">Sphingolipid metabolism</keyword>
<evidence type="ECO:0000256" key="5">
    <source>
        <dbReference type="ARBA" id="ARBA00012369"/>
    </source>
</evidence>
<evidence type="ECO:0000256" key="11">
    <source>
        <dbReference type="ARBA" id="ARBA00022989"/>
    </source>
</evidence>
<evidence type="ECO:0000256" key="12">
    <source>
        <dbReference type="ARBA" id="ARBA00023098"/>
    </source>
</evidence>
<keyword evidence="12" id="KW-0443">Lipid metabolism</keyword>
<comment type="caution">
    <text evidence="16">The sequence shown here is derived from an EMBL/GenBank/DDBJ whole genome shotgun (WGS) entry which is preliminary data.</text>
</comment>
<evidence type="ECO:0000256" key="9">
    <source>
        <dbReference type="ARBA" id="ARBA00022842"/>
    </source>
</evidence>
<dbReference type="SUPFAM" id="SSF56219">
    <property type="entry name" value="DNase I-like"/>
    <property type="match status" value="1"/>
</dbReference>
<evidence type="ECO:0000256" key="14">
    <source>
        <dbReference type="SAM" id="Phobius"/>
    </source>
</evidence>
<feature type="domain" description="Endonuclease/exonuclease/phosphatase" evidence="15">
    <location>
        <begin position="20"/>
        <end position="284"/>
    </location>
</feature>
<dbReference type="AlphaFoldDB" id="A0AAE1FGJ5"/>
<keyword evidence="11 14" id="KW-1133">Transmembrane helix</keyword>